<organism evidence="1 2">
    <name type="scientific">Luethyella okanaganae</name>
    <dbReference type="NCBI Taxonomy" id="69372"/>
    <lineage>
        <taxon>Bacteria</taxon>
        <taxon>Bacillati</taxon>
        <taxon>Actinomycetota</taxon>
        <taxon>Actinomycetes</taxon>
        <taxon>Micrococcales</taxon>
        <taxon>Microbacteriaceae</taxon>
        <taxon>Luethyella</taxon>
    </lineage>
</organism>
<sequence>MTMTPERTTNFNLLDEPWITVLYRDGREHDVSLLEAFRQADDIREITGEIATQSFALTRLLLAILYRALDEDLSSASWERMWNEGLPAGVVERYLTPCRERFDLLHPTRPFFQVADLHTKKGELKDVTQLIFDLPSNSRLFTNRAGDGIDRLSFAEAARWLVNAQAFDASGIKSGAVGDERVKGGKGYPLGIAWSGHLGGLVLEGASLRETLLLNLVGAGSYLEPEADRDVAPWERAEADTSSGRRDALPHGPVSLYTWQSRRIRLVSDGDGIVETLLSYGDPLTPQSMQLKEPMTAWRFSDPQSKKAGHTVYMPREHQPARALWRGISALLPRTTFVTTGKTADRFLPPTSVQWVSQLVNNERLPRDFGVQIRAIGVIYGSNNSVIDEVIDDRMLVPLAVLNSEQPQLGQCAERAVSLADEGVRALKNLAGNLEKAAGGAADAARSSAETAAYAGLDVPYRRWLAELSTATDPTHALEEWKSIARGILLALGGALLANAKPAAWAGRDVSGLGGHTELITSSRADNWFQRDIHAAFDLTTRKETA</sequence>
<accession>A0ABW1VGP6</accession>
<keyword evidence="2" id="KW-1185">Reference proteome</keyword>
<dbReference type="Proteomes" id="UP001596306">
    <property type="component" value="Unassembled WGS sequence"/>
</dbReference>
<dbReference type="RefSeq" id="WP_386729959.1">
    <property type="nucleotide sequence ID" value="NZ_JBHSTP010000002.1"/>
</dbReference>
<protein>
    <submittedName>
        <fullName evidence="1">Type I-E CRISPR-associated protein Cse1/CasA</fullName>
    </submittedName>
</protein>
<reference evidence="2" key="1">
    <citation type="journal article" date="2019" name="Int. J. Syst. Evol. Microbiol.">
        <title>The Global Catalogue of Microorganisms (GCM) 10K type strain sequencing project: providing services to taxonomists for standard genome sequencing and annotation.</title>
        <authorList>
            <consortium name="The Broad Institute Genomics Platform"/>
            <consortium name="The Broad Institute Genome Sequencing Center for Infectious Disease"/>
            <person name="Wu L."/>
            <person name="Ma J."/>
        </authorList>
    </citation>
    <scope>NUCLEOTIDE SEQUENCE [LARGE SCALE GENOMIC DNA]</scope>
    <source>
        <strain evidence="2">CCUG 43304</strain>
    </source>
</reference>
<dbReference type="InterPro" id="IPR013381">
    <property type="entry name" value="CRISPR-assoc_prot_Cse1"/>
</dbReference>
<dbReference type="NCBIfam" id="TIGR02547">
    <property type="entry name" value="casA_cse1"/>
    <property type="match status" value="1"/>
</dbReference>
<name>A0ABW1VGP6_9MICO</name>
<dbReference type="Pfam" id="PF09481">
    <property type="entry name" value="CRISPR_Cse1"/>
    <property type="match status" value="1"/>
</dbReference>
<comment type="caution">
    <text evidence="1">The sequence shown here is derived from an EMBL/GenBank/DDBJ whole genome shotgun (WGS) entry which is preliminary data.</text>
</comment>
<evidence type="ECO:0000313" key="1">
    <source>
        <dbReference type="EMBL" id="MFC6356062.1"/>
    </source>
</evidence>
<dbReference type="Gene3D" id="1.10.132.100">
    <property type="match status" value="1"/>
</dbReference>
<gene>
    <name evidence="1" type="primary">casA</name>
    <name evidence="1" type="synonym">cse1</name>
    <name evidence="1" type="ORF">ACFQB0_08085</name>
</gene>
<evidence type="ECO:0000313" key="2">
    <source>
        <dbReference type="Proteomes" id="UP001596306"/>
    </source>
</evidence>
<proteinExistence type="predicted"/>
<dbReference type="EMBL" id="JBHSTP010000002">
    <property type="protein sequence ID" value="MFC6356062.1"/>
    <property type="molecule type" value="Genomic_DNA"/>
</dbReference>
<dbReference type="CDD" id="cd09729">
    <property type="entry name" value="Cse1_I-E"/>
    <property type="match status" value="1"/>
</dbReference>